<gene>
    <name evidence="1" type="ORF">QF205_11015</name>
</gene>
<dbReference type="EMBL" id="JARYGX010000021">
    <property type="protein sequence ID" value="MDH7453593.1"/>
    <property type="molecule type" value="Genomic_DNA"/>
</dbReference>
<protein>
    <submittedName>
        <fullName evidence="1">Uncharacterized protein</fullName>
    </submittedName>
</protein>
<accession>A0ABT6MSM9</accession>
<proteinExistence type="predicted"/>
<evidence type="ECO:0000313" key="2">
    <source>
        <dbReference type="Proteomes" id="UP001160550"/>
    </source>
</evidence>
<name>A0ABT6MSM9_9GAMM</name>
<comment type="caution">
    <text evidence="1">The sequence shown here is derived from an EMBL/GenBank/DDBJ whole genome shotgun (WGS) entry which is preliminary data.</text>
</comment>
<dbReference type="Proteomes" id="UP001160550">
    <property type="component" value="Unassembled WGS sequence"/>
</dbReference>
<dbReference type="RefSeq" id="WP_280942812.1">
    <property type="nucleotide sequence ID" value="NZ_JARYGX010000021.1"/>
</dbReference>
<sequence>MPEISSMLPVSLPLTGLELMPVLQGGGAEGNRRMPALLNRNVPQGAVVCLFRPMAADLSGTAASDPGAGNVRWNNADPKDATELYISHEDAGEEDISSFLSDLQIGGFVYLQAVADSARRSTLQKWRVISISDDGDYSTVGVEPVAVAGDFLADEALELTLQQPAATSEGGAPWAVTFKPYDNEPPGSNYATLDLRNNRPVLDFDATTQEACVFTSVLPAGYGGNGIAVTLYCAASTATSGTIGWDVAVERVNVTGLDTDADSFATAVAAAPATVPGTSGQILAVTVNLADGAEIDGLQAGELFRLRVRRDVSNDTATGDAELLAVHMREQ</sequence>
<organism evidence="1 2">
    <name type="scientific">Luteimonas composti</name>
    <dbReference type="NCBI Taxonomy" id="398257"/>
    <lineage>
        <taxon>Bacteria</taxon>
        <taxon>Pseudomonadati</taxon>
        <taxon>Pseudomonadota</taxon>
        <taxon>Gammaproteobacteria</taxon>
        <taxon>Lysobacterales</taxon>
        <taxon>Lysobacteraceae</taxon>
        <taxon>Luteimonas</taxon>
    </lineage>
</organism>
<reference evidence="1" key="1">
    <citation type="journal article" date="2007" name="Int. J. Syst. Evol. Microbiol.">
        <title>Luteimonas composti sp. nov., a moderately thermophilic bacterium isolated from food waste.</title>
        <authorList>
            <person name="Young C.C."/>
            <person name="Kampfer P."/>
            <person name="Chen W.M."/>
            <person name="Yen W.S."/>
            <person name="Arun A.B."/>
            <person name="Lai W.A."/>
            <person name="Shen F.T."/>
            <person name="Rekha P.D."/>
            <person name="Lin K.Y."/>
            <person name="Chou J.H."/>
        </authorList>
    </citation>
    <scope>NUCLEOTIDE SEQUENCE</scope>
    <source>
        <strain evidence="1">CC-YY355</strain>
    </source>
</reference>
<keyword evidence="2" id="KW-1185">Reference proteome</keyword>
<reference evidence="1" key="2">
    <citation type="submission" date="2023-04" db="EMBL/GenBank/DDBJ databases">
        <authorList>
            <person name="Sun J.-Q."/>
        </authorList>
    </citation>
    <scope>NUCLEOTIDE SEQUENCE</scope>
    <source>
        <strain evidence="1">CC-YY355</strain>
    </source>
</reference>
<evidence type="ECO:0000313" key="1">
    <source>
        <dbReference type="EMBL" id="MDH7453593.1"/>
    </source>
</evidence>